<accession>A0A916V0J6</accession>
<proteinExistence type="predicted"/>
<reference evidence="4" key="1">
    <citation type="journal article" date="2014" name="Int. J. Syst. Evol. Microbiol.">
        <title>Complete genome sequence of Corynebacterium casei LMG S-19264T (=DSM 44701T), isolated from a smear-ripened cheese.</title>
        <authorList>
            <consortium name="US DOE Joint Genome Institute (JGI-PGF)"/>
            <person name="Walter F."/>
            <person name="Albersmeier A."/>
            <person name="Kalinowski J."/>
            <person name="Ruckert C."/>
        </authorList>
    </citation>
    <scope>NUCLEOTIDE SEQUENCE</scope>
    <source>
        <strain evidence="4">CGMCC 1.10998</strain>
    </source>
</reference>
<dbReference type="InterPro" id="IPR006176">
    <property type="entry name" value="3-OHacyl-CoA_DH_NAD-bd"/>
</dbReference>
<dbReference type="Pfam" id="PF00725">
    <property type="entry name" value="3HCDH"/>
    <property type="match status" value="2"/>
</dbReference>
<dbReference type="Proteomes" id="UP000637423">
    <property type="component" value="Unassembled WGS sequence"/>
</dbReference>
<gene>
    <name evidence="4" type="primary">paaH</name>
    <name evidence="4" type="ORF">GCM10011396_55780</name>
</gene>
<evidence type="ECO:0000256" key="1">
    <source>
        <dbReference type="ARBA" id="ARBA00023002"/>
    </source>
</evidence>
<comment type="caution">
    <text evidence="4">The sequence shown here is derived from an EMBL/GenBank/DDBJ whole genome shotgun (WGS) entry which is preliminary data.</text>
</comment>
<evidence type="ECO:0000259" key="3">
    <source>
        <dbReference type="Pfam" id="PF02737"/>
    </source>
</evidence>
<dbReference type="SUPFAM" id="SSF51735">
    <property type="entry name" value="NAD(P)-binding Rossmann-fold domains"/>
    <property type="match status" value="1"/>
</dbReference>
<dbReference type="PANTHER" id="PTHR48075:SF5">
    <property type="entry name" value="3-HYDROXYBUTYRYL-COA DEHYDROGENASE"/>
    <property type="match status" value="1"/>
</dbReference>
<feature type="domain" description="3-hydroxyacyl-CoA dehydrogenase C-terminal" evidence="2">
    <location>
        <begin position="197"/>
        <end position="294"/>
    </location>
</feature>
<protein>
    <submittedName>
        <fullName evidence="4">3-hydroxyacyl-CoA dehydrogenase</fullName>
    </submittedName>
</protein>
<dbReference type="FunFam" id="3.40.50.720:FF:000009">
    <property type="entry name" value="Fatty oxidation complex, alpha subunit"/>
    <property type="match status" value="1"/>
</dbReference>
<dbReference type="InterPro" id="IPR006108">
    <property type="entry name" value="3HC_DH_C"/>
</dbReference>
<dbReference type="SUPFAM" id="SSF48179">
    <property type="entry name" value="6-phosphogluconate dehydrogenase C-terminal domain-like"/>
    <property type="match status" value="2"/>
</dbReference>
<evidence type="ECO:0000313" key="5">
    <source>
        <dbReference type="Proteomes" id="UP000637423"/>
    </source>
</evidence>
<dbReference type="InterPro" id="IPR013328">
    <property type="entry name" value="6PGD_dom2"/>
</dbReference>
<sequence>MPAVSAVAEVHGSIGVIGVIGAGAMGRGIAQIAAQAGMQVKLFDVQADAAENARKAVLAQWEKLQQKGKLTEQQFHSAKQQLQVVTAMDAMADCEIVIEAIVERLDVKRDLFRQLEAIVSAGCILATNTSSLSVTAIAAGAAMPERVAGLHFFNPVPLMKVAEVIAGLRTRSEVVQRLVAFTHQTGHRPVITKDTPGFIVNHAGRAYGTEALRVLQEGVAAFPVIDAIMREAAGFRLGPFELLDLTGLDVSHPVMESIYQQYYQEPRYRPSVITAQRLQGGVLGRKTGRGFYDYTDGAQTVPQADAADAIAGAQPWTGWIWISPENPEAAASVRALLERCGANIENTPEPSADSLCLVAPLGEDVSTCVVRQKLDARRTLGIDSLFDCQGHLSLMSNPATDTAIAQQARALLLQSGQGVSLIQDSPGFVTQRILACVVNIGCDIVQQGICTPDDLDRAVELGLAYPFGPLAWGDKLGASRILTILQNMLAYTGDPRYRPSLWLSRRAQLELSLKHQQG</sequence>
<dbReference type="EMBL" id="BMED01000009">
    <property type="protein sequence ID" value="GGD01036.1"/>
    <property type="molecule type" value="Genomic_DNA"/>
</dbReference>
<dbReference type="InterPro" id="IPR008927">
    <property type="entry name" value="6-PGluconate_DH-like_C_sf"/>
</dbReference>
<dbReference type="Gene3D" id="3.40.50.720">
    <property type="entry name" value="NAD(P)-binding Rossmann-like Domain"/>
    <property type="match status" value="1"/>
</dbReference>
<feature type="domain" description="3-hydroxyacyl-CoA dehydrogenase NAD binding" evidence="3">
    <location>
        <begin position="17"/>
        <end position="195"/>
    </location>
</feature>
<dbReference type="GO" id="GO:0006631">
    <property type="term" value="P:fatty acid metabolic process"/>
    <property type="evidence" value="ECO:0007669"/>
    <property type="project" value="InterPro"/>
</dbReference>
<reference evidence="4" key="2">
    <citation type="submission" date="2020-09" db="EMBL/GenBank/DDBJ databases">
        <authorList>
            <person name="Sun Q."/>
            <person name="Zhou Y."/>
        </authorList>
    </citation>
    <scope>NUCLEOTIDE SEQUENCE</scope>
    <source>
        <strain evidence="4">CGMCC 1.10998</strain>
    </source>
</reference>
<dbReference type="Pfam" id="PF02737">
    <property type="entry name" value="3HCDH_N"/>
    <property type="match status" value="1"/>
</dbReference>
<name>A0A916V0J6_9BURK</name>
<evidence type="ECO:0000313" key="4">
    <source>
        <dbReference type="EMBL" id="GGD01036.1"/>
    </source>
</evidence>
<dbReference type="GO" id="GO:0070403">
    <property type="term" value="F:NAD+ binding"/>
    <property type="evidence" value="ECO:0007669"/>
    <property type="project" value="InterPro"/>
</dbReference>
<dbReference type="NCBIfam" id="NF006124">
    <property type="entry name" value="PRK08268.1"/>
    <property type="match status" value="1"/>
</dbReference>
<evidence type="ECO:0000259" key="2">
    <source>
        <dbReference type="Pfam" id="PF00725"/>
    </source>
</evidence>
<feature type="domain" description="3-hydroxyacyl-CoA dehydrogenase C-terminal" evidence="2">
    <location>
        <begin position="427"/>
        <end position="510"/>
    </location>
</feature>
<dbReference type="GO" id="GO:0016616">
    <property type="term" value="F:oxidoreductase activity, acting on the CH-OH group of donors, NAD or NADP as acceptor"/>
    <property type="evidence" value="ECO:0007669"/>
    <property type="project" value="InterPro"/>
</dbReference>
<dbReference type="InterPro" id="IPR036291">
    <property type="entry name" value="NAD(P)-bd_dom_sf"/>
</dbReference>
<organism evidence="4 5">
    <name type="scientific">Undibacterium terreum</name>
    <dbReference type="NCBI Taxonomy" id="1224302"/>
    <lineage>
        <taxon>Bacteria</taxon>
        <taxon>Pseudomonadati</taxon>
        <taxon>Pseudomonadota</taxon>
        <taxon>Betaproteobacteria</taxon>
        <taxon>Burkholderiales</taxon>
        <taxon>Oxalobacteraceae</taxon>
        <taxon>Undibacterium</taxon>
    </lineage>
</organism>
<dbReference type="AlphaFoldDB" id="A0A916V0J6"/>
<dbReference type="Gene3D" id="1.10.1040.10">
    <property type="entry name" value="N-(1-d-carboxylethyl)-l-norvaline Dehydrogenase, domain 2"/>
    <property type="match status" value="2"/>
</dbReference>
<keyword evidence="1" id="KW-0560">Oxidoreductase</keyword>
<keyword evidence="5" id="KW-1185">Reference proteome</keyword>
<dbReference type="PANTHER" id="PTHR48075">
    <property type="entry name" value="3-HYDROXYACYL-COA DEHYDROGENASE FAMILY PROTEIN"/>
    <property type="match status" value="1"/>
</dbReference>